<dbReference type="InParanoid" id="B3RN43"/>
<reference evidence="2 3" key="1">
    <citation type="journal article" date="2008" name="Nature">
        <title>The Trichoplax genome and the nature of placozoans.</title>
        <authorList>
            <person name="Srivastava M."/>
            <person name="Begovic E."/>
            <person name="Chapman J."/>
            <person name="Putnam N.H."/>
            <person name="Hellsten U."/>
            <person name="Kawashima T."/>
            <person name="Kuo A."/>
            <person name="Mitros T."/>
            <person name="Salamov A."/>
            <person name="Carpenter M.L."/>
            <person name="Signorovitch A.Y."/>
            <person name="Moreno M.A."/>
            <person name="Kamm K."/>
            <person name="Grimwood J."/>
            <person name="Schmutz J."/>
            <person name="Shapiro H."/>
            <person name="Grigoriev I.V."/>
            <person name="Buss L.W."/>
            <person name="Schierwater B."/>
            <person name="Dellaporta S.L."/>
            <person name="Rokhsar D.S."/>
        </authorList>
    </citation>
    <scope>NUCLEOTIDE SEQUENCE [LARGE SCALE GENOMIC DNA]</scope>
    <source>
        <strain evidence="2 3">Grell-BS-1999</strain>
    </source>
</reference>
<dbReference type="GO" id="GO:0005509">
    <property type="term" value="F:calcium ion binding"/>
    <property type="evidence" value="ECO:0007669"/>
    <property type="project" value="InterPro"/>
</dbReference>
<accession>B3RN43</accession>
<evidence type="ECO:0000313" key="3">
    <source>
        <dbReference type="Proteomes" id="UP000009022"/>
    </source>
</evidence>
<sequence>MLPSLPSIAIILAITAATHAFPICKIPMEIQGTIQTLNVMQANKDAKPNLSAQSYKFTQDFKSKRIRLDGQVNGINTTIIEDFVEHKIYTIINNGKKCVTGNLTISFPDAKALKNATYLGMHTVGGSLAVYIYRFSLANISATVEVAKKTCLPVVEAAEIKFGKLVLHSAISFLDMKPKISNPNILKIPSICSQHATRTENRFSSKSSLSKHKILGIHHHPRTRVMSAAAALIL</sequence>
<dbReference type="GeneID" id="6750437"/>
<dbReference type="AlphaFoldDB" id="B3RN43"/>
<dbReference type="HOGENOM" id="CLU_1186351_0_0_1"/>
<evidence type="ECO:0008006" key="4">
    <source>
        <dbReference type="Google" id="ProtNLM"/>
    </source>
</evidence>
<feature type="signal peptide" evidence="1">
    <location>
        <begin position="1"/>
        <end position="20"/>
    </location>
</feature>
<dbReference type="EMBL" id="DS985242">
    <property type="protein sequence ID" value="EDV27388.1"/>
    <property type="molecule type" value="Genomic_DNA"/>
</dbReference>
<evidence type="ECO:0000313" key="2">
    <source>
        <dbReference type="EMBL" id="EDV27388.1"/>
    </source>
</evidence>
<protein>
    <recommendedName>
        <fullName evidence="4">Lipid-binding serum glycoprotein N-terminal domain-containing protein</fullName>
    </recommendedName>
</protein>
<dbReference type="CTD" id="6750437"/>
<organism evidence="2 3">
    <name type="scientific">Trichoplax adhaerens</name>
    <name type="common">Trichoplax reptans</name>
    <dbReference type="NCBI Taxonomy" id="10228"/>
    <lineage>
        <taxon>Eukaryota</taxon>
        <taxon>Metazoa</taxon>
        <taxon>Placozoa</taxon>
        <taxon>Uniplacotomia</taxon>
        <taxon>Trichoplacea</taxon>
        <taxon>Trichoplacidae</taxon>
        <taxon>Trichoplax</taxon>
    </lineage>
</organism>
<dbReference type="PhylomeDB" id="B3RN43"/>
<proteinExistence type="predicted"/>
<keyword evidence="3" id="KW-1185">Reference proteome</keyword>
<gene>
    <name evidence="2" type="ORF">TRIADDRAFT_53032</name>
</gene>
<evidence type="ECO:0000256" key="1">
    <source>
        <dbReference type="SAM" id="SignalP"/>
    </source>
</evidence>
<dbReference type="KEGG" id="tad:TRIADDRAFT_53032"/>
<dbReference type="GO" id="GO:0005576">
    <property type="term" value="C:extracellular region"/>
    <property type="evidence" value="ECO:0007669"/>
    <property type="project" value="InterPro"/>
</dbReference>
<dbReference type="PANTHER" id="PTHR10697">
    <property type="entry name" value="MAMMALIAN EPENDYMIN-RELATED PROTEIN 1"/>
    <property type="match status" value="1"/>
</dbReference>
<name>B3RN43_TRIAD</name>
<dbReference type="GO" id="GO:0007160">
    <property type="term" value="P:cell-matrix adhesion"/>
    <property type="evidence" value="ECO:0007669"/>
    <property type="project" value="InterPro"/>
</dbReference>
<dbReference type="GO" id="GO:0005764">
    <property type="term" value="C:lysosome"/>
    <property type="evidence" value="ECO:0000318"/>
    <property type="project" value="GO_Central"/>
</dbReference>
<keyword evidence="1" id="KW-0732">Signal</keyword>
<dbReference type="InterPro" id="IPR001299">
    <property type="entry name" value="Ependymin"/>
</dbReference>
<dbReference type="Proteomes" id="UP000009022">
    <property type="component" value="Unassembled WGS sequence"/>
</dbReference>
<feature type="chain" id="PRO_5002796767" description="Lipid-binding serum glycoprotein N-terminal domain-containing protein" evidence="1">
    <location>
        <begin position="21"/>
        <end position="234"/>
    </location>
</feature>
<dbReference type="PANTHER" id="PTHR10697:SF13">
    <property type="entry name" value="RICIN B LECTIN DOMAIN-CONTAINING PROTEIN"/>
    <property type="match status" value="1"/>
</dbReference>
<dbReference type="Pfam" id="PF00811">
    <property type="entry name" value="Ependymin"/>
    <property type="match status" value="1"/>
</dbReference>
<dbReference type="RefSeq" id="XP_002109222.1">
    <property type="nucleotide sequence ID" value="XM_002109186.1"/>
</dbReference>